<gene>
    <name evidence="1" type="ORF">LUZ63_013873</name>
</gene>
<dbReference type="AlphaFoldDB" id="A0A9Q0C9G4"/>
<evidence type="ECO:0000313" key="1">
    <source>
        <dbReference type="EMBL" id="KAJ1689718.1"/>
    </source>
</evidence>
<proteinExistence type="predicted"/>
<dbReference type="EMBL" id="JAMQYH010000004">
    <property type="protein sequence ID" value="KAJ1689718.1"/>
    <property type="molecule type" value="Genomic_DNA"/>
</dbReference>
<reference evidence="1" key="1">
    <citation type="journal article" date="2022" name="Cell">
        <title>Repeat-based holocentromeres influence genome architecture and karyotype evolution.</title>
        <authorList>
            <person name="Hofstatter P.G."/>
            <person name="Thangavel G."/>
            <person name="Lux T."/>
            <person name="Neumann P."/>
            <person name="Vondrak T."/>
            <person name="Novak P."/>
            <person name="Zhang M."/>
            <person name="Costa L."/>
            <person name="Castellani M."/>
            <person name="Scott A."/>
            <person name="Toegelov H."/>
            <person name="Fuchs J."/>
            <person name="Mata-Sucre Y."/>
            <person name="Dias Y."/>
            <person name="Vanzela A.L.L."/>
            <person name="Huettel B."/>
            <person name="Almeida C.C.S."/>
            <person name="Simkova H."/>
            <person name="Souza G."/>
            <person name="Pedrosa-Harand A."/>
            <person name="Macas J."/>
            <person name="Mayer K.F.X."/>
            <person name="Houben A."/>
            <person name="Marques A."/>
        </authorList>
    </citation>
    <scope>NUCLEOTIDE SEQUENCE</scope>
    <source>
        <strain evidence="1">RhyBre1mFocal</strain>
    </source>
</reference>
<comment type="caution">
    <text evidence="1">The sequence shown here is derived from an EMBL/GenBank/DDBJ whole genome shotgun (WGS) entry which is preliminary data.</text>
</comment>
<dbReference type="OrthoDB" id="635251at2759"/>
<evidence type="ECO:0000313" key="2">
    <source>
        <dbReference type="Proteomes" id="UP001151287"/>
    </source>
</evidence>
<organism evidence="1 2">
    <name type="scientific">Rhynchospora breviuscula</name>
    <dbReference type="NCBI Taxonomy" id="2022672"/>
    <lineage>
        <taxon>Eukaryota</taxon>
        <taxon>Viridiplantae</taxon>
        <taxon>Streptophyta</taxon>
        <taxon>Embryophyta</taxon>
        <taxon>Tracheophyta</taxon>
        <taxon>Spermatophyta</taxon>
        <taxon>Magnoliopsida</taxon>
        <taxon>Liliopsida</taxon>
        <taxon>Poales</taxon>
        <taxon>Cyperaceae</taxon>
        <taxon>Cyperoideae</taxon>
        <taxon>Rhynchosporeae</taxon>
        <taxon>Rhynchospora</taxon>
    </lineage>
</organism>
<keyword evidence="2" id="KW-1185">Reference proteome</keyword>
<name>A0A9Q0C9G4_9POAL</name>
<accession>A0A9Q0C9G4</accession>
<dbReference type="Proteomes" id="UP001151287">
    <property type="component" value="Unassembled WGS sequence"/>
</dbReference>
<sequence length="135" mass="15007">MSDWRLSANSTNYRVALKATESIQSPAVGFVKPQDITGRAIEVQFKQNNTIIQLLLKLTEEVGDLKVAVKRLETVKGKEVSQPDDLSDSLDQIQQQLQKLSLGEPSKPAVPKSKGKLFVFKNPKEIFEAEKKKAA</sequence>
<protein>
    <submittedName>
        <fullName evidence="1">Uncharacterized protein</fullName>
    </submittedName>
</protein>